<dbReference type="Proteomes" id="UP000218023">
    <property type="component" value="Unassembled WGS sequence"/>
</dbReference>
<evidence type="ECO:0000313" key="1">
    <source>
        <dbReference type="EMBL" id="PAU95450.1"/>
    </source>
</evidence>
<protein>
    <submittedName>
        <fullName evidence="1">Uncharacterized protein</fullName>
    </submittedName>
</protein>
<organism evidence="1 2">
    <name type="scientific">Paracoccus salipaludis</name>
    <dbReference type="NCBI Taxonomy" id="2032623"/>
    <lineage>
        <taxon>Bacteria</taxon>
        <taxon>Pseudomonadati</taxon>
        <taxon>Pseudomonadota</taxon>
        <taxon>Alphaproteobacteria</taxon>
        <taxon>Rhodobacterales</taxon>
        <taxon>Paracoccaceae</taxon>
        <taxon>Paracoccus</taxon>
    </lineage>
</organism>
<dbReference type="EMBL" id="NSJZ01000032">
    <property type="protein sequence ID" value="PAU95450.1"/>
    <property type="molecule type" value="Genomic_DNA"/>
</dbReference>
<dbReference type="AlphaFoldDB" id="A0A2A2GE12"/>
<dbReference type="OrthoDB" id="7374566at2"/>
<keyword evidence="2" id="KW-1185">Reference proteome</keyword>
<sequence>MEICMVRAPARSCPALSRLFGDADASMIAAFLRMRVFDKLTWLVDYYFDPDEADGNVPAAAMLREQRKEKLSPLETEAARIVTMSSDRGQFALDGLVRSKLATEQKREFEGQRDALARSLWAYLQQPMLFEAAENTLHLRLYRRYDRHYQTFMVEPAEDGGTDVEPSALRTLLEDLRARLDRGDGYEVDRFAIPQDGDEPAQVMYLVVHPEAPTSVRELHDDGQRTTMYFRPPGEIMIVHTPSTGRVHVRAGTRKLRHDAAESFIRTVLEQEPSQQPVDFQAYDIGRFFGGFELEIPDFEDVSILRAQVIRADISIGNLASRLSVSTPLDEDIGQLISDQPGLDRIFRDALAIRFVEIAVQYRRVGVDGERTLDFTVTDRNTTSLHSLDDPFERVLGHRLLRYWGILRDGRAPTPRESMAVLPALLALWNLGSDRIGGSWLFERGVDVETLLDLGFLVPAGWEGDELVDDEDDFAEHVAAVVVPPGGAELRSSDGQSSAAAMPDRYRVYRVRDGWVAAHLRDQLGKALDITAMEDIRPELVALGALEIDGRAVPLYLARRLEDERIRAAIDTELRARDKQGIGLVLQAGDLPGASLAANVLARLTDHILPDAAEFAVDMMSLTTAFRRNRSLAQGGAAVEFQKSGDSVGVLSVPGKGTIEIVGAQRVILIDRLVQAHPIPMKSEDLTAGFGDQSLGNIFGQILWNKLKDGFLRSPKRGLWEIAV</sequence>
<dbReference type="RefSeq" id="WP_095641413.1">
    <property type="nucleotide sequence ID" value="NZ_NSJZ01000032.1"/>
</dbReference>
<gene>
    <name evidence="1" type="ORF">CK240_16530</name>
</gene>
<comment type="caution">
    <text evidence="1">The sequence shown here is derived from an EMBL/GenBank/DDBJ whole genome shotgun (WGS) entry which is preliminary data.</text>
</comment>
<accession>A0A2A2GE12</accession>
<reference evidence="1 2" key="1">
    <citation type="submission" date="2017-09" db="EMBL/GenBank/DDBJ databases">
        <title>Paracoccus alkalisoli sp. nov., isolated from saline alkaline soil.</title>
        <authorList>
            <person name="Dong X."/>
            <person name="Zhang G."/>
        </authorList>
    </citation>
    <scope>NUCLEOTIDE SEQUENCE [LARGE SCALE GENOMIC DNA]</scope>
    <source>
        <strain evidence="1 2">WN007</strain>
    </source>
</reference>
<name>A0A2A2GE12_9RHOB</name>
<proteinExistence type="predicted"/>
<evidence type="ECO:0000313" key="2">
    <source>
        <dbReference type="Proteomes" id="UP000218023"/>
    </source>
</evidence>